<protein>
    <recommendedName>
        <fullName evidence="3">DUF4325 domain-containing protein</fullName>
    </recommendedName>
</protein>
<dbReference type="EMBL" id="FMYP01000069">
    <property type="protein sequence ID" value="SDC99038.1"/>
    <property type="molecule type" value="Genomic_DNA"/>
</dbReference>
<evidence type="ECO:0008006" key="3">
    <source>
        <dbReference type="Google" id="ProtNLM"/>
    </source>
</evidence>
<dbReference type="AlphaFoldDB" id="A0A1G6R3D0"/>
<accession>A0A1G6R3D0</accession>
<proteinExistence type="predicted"/>
<sequence>MANIIYIQDYCSSIISTRSSISVFQNEMNLENCRSYVFDFTNIHFISRAFADELYKFIKSQSLEVSFCHANENILAIYNAVKNTSENTHQDYEYIPVTRFNSNEELSQFLSIV</sequence>
<dbReference type="Proteomes" id="UP000199452">
    <property type="component" value="Unassembled WGS sequence"/>
</dbReference>
<reference evidence="1 2" key="1">
    <citation type="submission" date="2016-09" db="EMBL/GenBank/DDBJ databases">
        <authorList>
            <person name="Capua I."/>
            <person name="De Benedictis P."/>
            <person name="Joannis T."/>
            <person name="Lombin L.H."/>
            <person name="Cattoli G."/>
        </authorList>
    </citation>
    <scope>NUCLEOTIDE SEQUENCE [LARGE SCALE GENOMIC DNA]</scope>
    <source>
        <strain evidence="1 2">A7P-90m</strain>
    </source>
</reference>
<evidence type="ECO:0000313" key="1">
    <source>
        <dbReference type="EMBL" id="SDC99038.1"/>
    </source>
</evidence>
<gene>
    <name evidence="1" type="ORF">SAMN05216323_106912</name>
</gene>
<name>A0A1G6R3D0_9BACT</name>
<dbReference type="RefSeq" id="WP_125869892.1">
    <property type="nucleotide sequence ID" value="NZ_FMYP01000069.1"/>
</dbReference>
<organism evidence="1 2">
    <name type="scientific">Williamwhitmania taraxaci</name>
    <dbReference type="NCBI Taxonomy" id="1640674"/>
    <lineage>
        <taxon>Bacteria</taxon>
        <taxon>Pseudomonadati</taxon>
        <taxon>Bacteroidota</taxon>
        <taxon>Bacteroidia</taxon>
        <taxon>Bacteroidales</taxon>
        <taxon>Williamwhitmaniaceae</taxon>
        <taxon>Williamwhitmania</taxon>
    </lineage>
</organism>
<keyword evidence="2" id="KW-1185">Reference proteome</keyword>
<dbReference type="STRING" id="1640674.SAMN05216323_106912"/>
<evidence type="ECO:0000313" key="2">
    <source>
        <dbReference type="Proteomes" id="UP000199452"/>
    </source>
</evidence>
<dbReference type="OrthoDB" id="1096756at2"/>